<comment type="caution">
    <text evidence="2">The sequence shown here is derived from an EMBL/GenBank/DDBJ whole genome shotgun (WGS) entry which is preliminary data.</text>
</comment>
<keyword evidence="3" id="KW-1185">Reference proteome</keyword>
<evidence type="ECO:0000313" key="2">
    <source>
        <dbReference type="EMBL" id="MFC3628214.1"/>
    </source>
</evidence>
<dbReference type="Pfam" id="PF20557">
    <property type="entry name" value="DnaT_2"/>
    <property type="match status" value="1"/>
</dbReference>
<dbReference type="Proteomes" id="UP001595539">
    <property type="component" value="Unassembled WGS sequence"/>
</dbReference>
<evidence type="ECO:0000259" key="1">
    <source>
        <dbReference type="Pfam" id="PF20557"/>
    </source>
</evidence>
<sequence length="157" mass="17086">MPISVGNLLTDPLAQSFISLADAVAYLEPEAAVAVPESPLSRFMTSHSPKQEGALVRASRWLAGSFRWQVLDDAALLRVGYVAARLAAETFGRETFAGVDPSAAVKREKVDVIETEYFEPGATDTAGLSFDWLRPMLFGLIEADRGSRTTVRWLGRA</sequence>
<proteinExistence type="predicted"/>
<feature type="domain" description="Putative DnaT-like" evidence="1">
    <location>
        <begin position="84"/>
        <end position="149"/>
    </location>
</feature>
<dbReference type="InterPro" id="IPR046787">
    <property type="entry name" value="DnaT_2"/>
</dbReference>
<name>A0ABV7TZX4_9RHOB</name>
<accession>A0ABV7TZX4</accession>
<protein>
    <submittedName>
        <fullName evidence="2">DnaT-like ssDNA-binding protein</fullName>
    </submittedName>
</protein>
<reference evidence="3" key="1">
    <citation type="journal article" date="2019" name="Int. J. Syst. Evol. Microbiol.">
        <title>The Global Catalogue of Microorganisms (GCM) 10K type strain sequencing project: providing services to taxonomists for standard genome sequencing and annotation.</title>
        <authorList>
            <consortium name="The Broad Institute Genomics Platform"/>
            <consortium name="The Broad Institute Genome Sequencing Center for Infectious Disease"/>
            <person name="Wu L."/>
            <person name="Ma J."/>
        </authorList>
    </citation>
    <scope>NUCLEOTIDE SEQUENCE [LARGE SCALE GENOMIC DNA]</scope>
    <source>
        <strain evidence="3">KCTC 42473</strain>
    </source>
</reference>
<evidence type="ECO:0000313" key="3">
    <source>
        <dbReference type="Proteomes" id="UP001595539"/>
    </source>
</evidence>
<gene>
    <name evidence="2" type="ORF">ACFOM8_02005</name>
</gene>
<dbReference type="EMBL" id="JBHRXY010000001">
    <property type="protein sequence ID" value="MFC3628214.1"/>
    <property type="molecule type" value="Genomic_DNA"/>
</dbReference>
<dbReference type="RefSeq" id="WP_377758818.1">
    <property type="nucleotide sequence ID" value="NZ_JBHRXY010000001.1"/>
</dbReference>
<organism evidence="2 3">
    <name type="scientific">Paracoccus angustae</name>
    <dbReference type="NCBI Taxonomy" id="1671480"/>
    <lineage>
        <taxon>Bacteria</taxon>
        <taxon>Pseudomonadati</taxon>
        <taxon>Pseudomonadota</taxon>
        <taxon>Alphaproteobacteria</taxon>
        <taxon>Rhodobacterales</taxon>
        <taxon>Paracoccaceae</taxon>
        <taxon>Paracoccus</taxon>
    </lineage>
</organism>